<feature type="domain" description="CUB" evidence="6">
    <location>
        <begin position="113"/>
        <end position="225"/>
    </location>
</feature>
<dbReference type="GO" id="GO:0005540">
    <property type="term" value="F:hyaluronic acid binding"/>
    <property type="evidence" value="ECO:0007669"/>
    <property type="project" value="InterPro"/>
</dbReference>
<evidence type="ECO:0000313" key="8">
    <source>
        <dbReference type="Ensembl" id="ENSPSTP00000017657.1"/>
    </source>
</evidence>
<comment type="subcellular location">
    <subcellularLocation>
        <location evidence="1">Cytoplasmic vesicle</location>
        <location evidence="1">Secretory vesicle</location>
    </subcellularLocation>
</comment>
<accession>A0A8C9FM23</accession>
<dbReference type="GO" id="GO:0050728">
    <property type="term" value="P:negative regulation of inflammatory response"/>
    <property type="evidence" value="ECO:0007669"/>
    <property type="project" value="TreeGrafter"/>
</dbReference>
<organism evidence="8 9">
    <name type="scientific">Pavo cristatus</name>
    <name type="common">Indian peafowl</name>
    <name type="synonym">Blue peafowl</name>
    <dbReference type="NCBI Taxonomy" id="9049"/>
    <lineage>
        <taxon>Eukaryota</taxon>
        <taxon>Metazoa</taxon>
        <taxon>Chordata</taxon>
        <taxon>Craniata</taxon>
        <taxon>Vertebrata</taxon>
        <taxon>Euteleostomi</taxon>
        <taxon>Archelosauria</taxon>
        <taxon>Archosauria</taxon>
        <taxon>Dinosauria</taxon>
        <taxon>Saurischia</taxon>
        <taxon>Theropoda</taxon>
        <taxon>Coelurosauria</taxon>
        <taxon>Aves</taxon>
        <taxon>Neognathae</taxon>
        <taxon>Galloanserae</taxon>
        <taxon>Galliformes</taxon>
        <taxon>Phasianidae</taxon>
        <taxon>Phasianinae</taxon>
        <taxon>Pavo</taxon>
    </lineage>
</organism>
<evidence type="ECO:0000259" key="6">
    <source>
        <dbReference type="PROSITE" id="PS01180"/>
    </source>
</evidence>
<evidence type="ECO:0000256" key="5">
    <source>
        <dbReference type="SAM" id="SignalP"/>
    </source>
</evidence>
<dbReference type="PROSITE" id="PS01180">
    <property type="entry name" value="CUB"/>
    <property type="match status" value="1"/>
</dbReference>
<dbReference type="PANTHER" id="PTHR46908">
    <property type="entry name" value="CUBILIN-LIKE PROTEIN"/>
    <property type="match status" value="1"/>
</dbReference>
<keyword evidence="9" id="KW-1185">Reference proteome</keyword>
<dbReference type="SUPFAM" id="SSF56436">
    <property type="entry name" value="C-type lectin-like"/>
    <property type="match status" value="1"/>
</dbReference>
<dbReference type="FunFam" id="2.60.120.290:FF:000005">
    <property type="entry name" value="Procollagen C-endopeptidase enhancer 1"/>
    <property type="match status" value="1"/>
</dbReference>
<comment type="caution">
    <text evidence="4">Lacks conserved residue(s) required for the propagation of feature annotation.</text>
</comment>
<dbReference type="SMART" id="SM00445">
    <property type="entry name" value="LINK"/>
    <property type="match status" value="1"/>
</dbReference>
<feature type="domain" description="Link" evidence="7">
    <location>
        <begin position="9"/>
        <end position="107"/>
    </location>
</feature>
<dbReference type="InterPro" id="IPR000538">
    <property type="entry name" value="Link_dom"/>
</dbReference>
<dbReference type="SMART" id="SM00042">
    <property type="entry name" value="CUB"/>
    <property type="match status" value="1"/>
</dbReference>
<dbReference type="Ensembl" id="ENSPSTT00000018509.1">
    <property type="protein sequence ID" value="ENSPSTP00000017657.1"/>
    <property type="gene ID" value="ENSPSTG00000012638.1"/>
</dbReference>
<evidence type="ECO:0000259" key="7">
    <source>
        <dbReference type="PROSITE" id="PS50963"/>
    </source>
</evidence>
<evidence type="ECO:0000256" key="2">
    <source>
        <dbReference type="ARBA" id="ARBA00023157"/>
    </source>
</evidence>
<dbReference type="GO" id="GO:0030133">
    <property type="term" value="C:transport vesicle"/>
    <property type="evidence" value="ECO:0007669"/>
    <property type="project" value="UniProtKB-SubCell"/>
</dbReference>
<evidence type="ECO:0000256" key="1">
    <source>
        <dbReference type="ARBA" id="ARBA00004398"/>
    </source>
</evidence>
<dbReference type="GO" id="GO:0007155">
    <property type="term" value="P:cell adhesion"/>
    <property type="evidence" value="ECO:0007669"/>
    <property type="project" value="InterPro"/>
</dbReference>
<dbReference type="GO" id="GO:0005615">
    <property type="term" value="C:extracellular space"/>
    <property type="evidence" value="ECO:0007669"/>
    <property type="project" value="TreeGrafter"/>
</dbReference>
<dbReference type="Proteomes" id="UP000694428">
    <property type="component" value="Unplaced"/>
</dbReference>
<evidence type="ECO:0000313" key="9">
    <source>
        <dbReference type="Proteomes" id="UP000694428"/>
    </source>
</evidence>
<dbReference type="InterPro" id="IPR016186">
    <property type="entry name" value="C-type_lectin-like/link_sf"/>
</dbReference>
<reference evidence="8" key="2">
    <citation type="submission" date="2025-09" db="UniProtKB">
        <authorList>
            <consortium name="Ensembl"/>
        </authorList>
    </citation>
    <scope>IDENTIFICATION</scope>
</reference>
<dbReference type="Pfam" id="PF00193">
    <property type="entry name" value="Xlink"/>
    <property type="match status" value="1"/>
</dbReference>
<dbReference type="AlphaFoldDB" id="A0A8C9FM23"/>
<dbReference type="PANTHER" id="PTHR46908:SF4">
    <property type="entry name" value="TUMOR NECROSIS FACTOR-INDUCIBLE GENE 6 PROTEIN"/>
    <property type="match status" value="1"/>
</dbReference>
<evidence type="ECO:0000256" key="3">
    <source>
        <dbReference type="ARBA" id="ARBA00023329"/>
    </source>
</evidence>
<dbReference type="Gene3D" id="2.60.120.290">
    <property type="entry name" value="Spermadhesin, CUB domain"/>
    <property type="match status" value="1"/>
</dbReference>
<keyword evidence="2 4" id="KW-1015">Disulfide bond</keyword>
<dbReference type="InterPro" id="IPR035914">
    <property type="entry name" value="Sperma_CUB_dom_sf"/>
</dbReference>
<dbReference type="Gene3D" id="3.10.100.10">
    <property type="entry name" value="Mannose-Binding Protein A, subunit A"/>
    <property type="match status" value="1"/>
</dbReference>
<reference evidence="8" key="1">
    <citation type="submission" date="2025-08" db="UniProtKB">
        <authorList>
            <consortium name="Ensembl"/>
        </authorList>
    </citation>
    <scope>IDENTIFICATION</scope>
</reference>
<keyword evidence="5" id="KW-0732">Signal</keyword>
<keyword evidence="3" id="KW-0968">Cytoplasmic vesicle</keyword>
<feature type="chain" id="PRO_5034720445" evidence="5">
    <location>
        <begin position="18"/>
        <end position="253"/>
    </location>
</feature>
<dbReference type="InterPro" id="IPR052129">
    <property type="entry name" value="Spermadhesin-Link_domain"/>
</dbReference>
<feature type="disulfide bond" evidence="4">
    <location>
        <begin position="60"/>
        <end position="81"/>
    </location>
</feature>
<feature type="signal peptide" evidence="5">
    <location>
        <begin position="1"/>
        <end position="17"/>
    </location>
</feature>
<dbReference type="SUPFAM" id="SSF49854">
    <property type="entry name" value="Spermadhesin, CUB domain"/>
    <property type="match status" value="1"/>
</dbReference>
<name>A0A8C9FM23_PAVCR</name>
<protein>
    <submittedName>
        <fullName evidence="8">TNF alpha induced protein 6</fullName>
    </submittedName>
</protein>
<proteinExistence type="predicted"/>
<evidence type="ECO:0000256" key="4">
    <source>
        <dbReference type="PROSITE-ProRule" id="PRU00323"/>
    </source>
</evidence>
<dbReference type="InterPro" id="IPR000859">
    <property type="entry name" value="CUB_dom"/>
</dbReference>
<dbReference type="PROSITE" id="PS50963">
    <property type="entry name" value="LINK_2"/>
    <property type="match status" value="1"/>
</dbReference>
<dbReference type="Pfam" id="PF00431">
    <property type="entry name" value="CUB"/>
    <property type="match status" value="1"/>
</dbReference>
<dbReference type="CDD" id="cd00041">
    <property type="entry name" value="CUB"/>
    <property type="match status" value="1"/>
</dbReference>
<sequence length="253" mass="28500">MIALIFFSALLWDEAQAWGFKDGVLHNSIWLDLNRKQFPAWDWFIPLMPLFLPDAGFHVCAAGWMAKGRVGYPIVKAGANCGFGRTGIVDYGIRLNRSERWDAYCYNPNGKECGGVFTDSKHVFKSPGYPNEYENDQICYWHIRVKYGQRIHLQFLEFDVEDDTACMADYLEIYDSYDDISGFVGRFCGDELPDDIISTGNVMTLKFLSDASVTAGGFQIRYVTMDVPSKAGDGKNTTSQGKTNFLSGKFGIM</sequence>
<dbReference type="InterPro" id="IPR016187">
    <property type="entry name" value="CTDL_fold"/>
</dbReference>